<dbReference type="GO" id="GO:0019646">
    <property type="term" value="P:aerobic electron transport chain"/>
    <property type="evidence" value="ECO:0007669"/>
    <property type="project" value="InterPro"/>
</dbReference>
<evidence type="ECO:0000256" key="7">
    <source>
        <dbReference type="SAM" id="Phobius"/>
    </source>
</evidence>
<evidence type="ECO:0000313" key="10">
    <source>
        <dbReference type="Proteomes" id="UP000236641"/>
    </source>
</evidence>
<protein>
    <submittedName>
        <fullName evidence="9">Nitric oxide reductase</fullName>
    </submittedName>
</protein>
<evidence type="ECO:0000259" key="8">
    <source>
        <dbReference type="PROSITE" id="PS50253"/>
    </source>
</evidence>
<dbReference type="Gene3D" id="1.20.120.80">
    <property type="entry name" value="Cytochrome c oxidase, subunit III, four-helix bundle"/>
    <property type="match status" value="1"/>
</dbReference>
<feature type="transmembrane region" description="Helical" evidence="7">
    <location>
        <begin position="130"/>
        <end position="154"/>
    </location>
</feature>
<gene>
    <name evidence="9" type="ORF">C1T31_11870</name>
</gene>
<comment type="similarity">
    <text evidence="2 6">Belongs to the cytochrome c oxidase subunit 3 family.</text>
</comment>
<sequence>MESAKIDYKNIFYPPGGILIWIVIFLELITFGMALVAMAYSSKEEPEVFHSSRLLLNSTIGAINTLFLIGSGYCMAKAVHYFKVNNLKKASLFLKLTLLGGLLFIGLKGVEYYDKIEAGYTIGYNTFFLFYWMITLFHVIHVLVGMVILVLVFFGICKKGTEANIENIEASAAFWHMCDLIWVLLFPVIYLIF</sequence>
<keyword evidence="3 6" id="KW-0812">Transmembrane</keyword>
<feature type="domain" description="Heme-copper oxidase subunit III family profile" evidence="8">
    <location>
        <begin position="1"/>
        <end position="193"/>
    </location>
</feature>
<reference evidence="9 10" key="1">
    <citation type="submission" date="2018-01" db="EMBL/GenBank/DDBJ databases">
        <title>The draft genome of Hanstruepera neustonica JCM19743.</title>
        <authorList>
            <person name="He R.-H."/>
            <person name="Du Z.-J."/>
        </authorList>
    </citation>
    <scope>NUCLEOTIDE SEQUENCE [LARGE SCALE GENOMIC DNA]</scope>
    <source>
        <strain evidence="9 10">JCM19743</strain>
    </source>
</reference>
<feature type="transmembrane region" description="Helical" evidence="7">
    <location>
        <begin position="12"/>
        <end position="40"/>
    </location>
</feature>
<organism evidence="9 10">
    <name type="scientific">Hanstruepera neustonica</name>
    <dbReference type="NCBI Taxonomy" id="1445657"/>
    <lineage>
        <taxon>Bacteria</taxon>
        <taxon>Pseudomonadati</taxon>
        <taxon>Bacteroidota</taxon>
        <taxon>Flavobacteriia</taxon>
        <taxon>Flavobacteriales</taxon>
        <taxon>Flavobacteriaceae</taxon>
        <taxon>Hanstruepera</taxon>
    </lineage>
</organism>
<evidence type="ECO:0000313" key="9">
    <source>
        <dbReference type="EMBL" id="PNQ72480.1"/>
    </source>
</evidence>
<dbReference type="SUPFAM" id="SSF81452">
    <property type="entry name" value="Cytochrome c oxidase subunit III-like"/>
    <property type="match status" value="1"/>
</dbReference>
<evidence type="ECO:0000256" key="3">
    <source>
        <dbReference type="ARBA" id="ARBA00022692"/>
    </source>
</evidence>
<dbReference type="AlphaFoldDB" id="A0A2K1DWS1"/>
<evidence type="ECO:0000256" key="2">
    <source>
        <dbReference type="ARBA" id="ARBA00010581"/>
    </source>
</evidence>
<evidence type="ECO:0000256" key="5">
    <source>
        <dbReference type="ARBA" id="ARBA00023136"/>
    </source>
</evidence>
<dbReference type="PANTHER" id="PTHR11403:SF6">
    <property type="entry name" value="NITRIC OXIDE REDUCTASE SUBUNIT E"/>
    <property type="match status" value="1"/>
</dbReference>
<evidence type="ECO:0000256" key="6">
    <source>
        <dbReference type="RuleBase" id="RU003376"/>
    </source>
</evidence>
<comment type="caution">
    <text evidence="9">The sequence shown here is derived from an EMBL/GenBank/DDBJ whole genome shotgun (WGS) entry which is preliminary data.</text>
</comment>
<dbReference type="InterPro" id="IPR035973">
    <property type="entry name" value="Cyt_c_oxidase_su3-like_sf"/>
</dbReference>
<comment type="subcellular location">
    <subcellularLocation>
        <location evidence="6">Cell membrane</location>
        <topology evidence="6">Multi-pass membrane protein</topology>
    </subcellularLocation>
    <subcellularLocation>
        <location evidence="1">Membrane</location>
        <topology evidence="1">Multi-pass membrane protein</topology>
    </subcellularLocation>
</comment>
<proteinExistence type="inferred from homology"/>
<dbReference type="PANTHER" id="PTHR11403">
    <property type="entry name" value="CYTOCHROME C OXIDASE SUBUNIT III"/>
    <property type="match status" value="1"/>
</dbReference>
<keyword evidence="10" id="KW-1185">Reference proteome</keyword>
<dbReference type="GO" id="GO:0005886">
    <property type="term" value="C:plasma membrane"/>
    <property type="evidence" value="ECO:0007669"/>
    <property type="project" value="UniProtKB-SubCell"/>
</dbReference>
<name>A0A2K1DWS1_9FLAO</name>
<feature type="transmembrane region" description="Helical" evidence="7">
    <location>
        <begin position="92"/>
        <end position="110"/>
    </location>
</feature>
<dbReference type="Proteomes" id="UP000236641">
    <property type="component" value="Unassembled WGS sequence"/>
</dbReference>
<keyword evidence="5 7" id="KW-0472">Membrane</keyword>
<dbReference type="OrthoDB" id="9810850at2"/>
<dbReference type="InterPro" id="IPR000298">
    <property type="entry name" value="Cyt_c_oxidase-like_su3"/>
</dbReference>
<dbReference type="InterPro" id="IPR013833">
    <property type="entry name" value="Cyt_c_oxidase_su3_a-hlx"/>
</dbReference>
<feature type="transmembrane region" description="Helical" evidence="7">
    <location>
        <begin position="174"/>
        <end position="192"/>
    </location>
</feature>
<dbReference type="GO" id="GO:0004129">
    <property type="term" value="F:cytochrome-c oxidase activity"/>
    <property type="evidence" value="ECO:0007669"/>
    <property type="project" value="InterPro"/>
</dbReference>
<keyword evidence="4 7" id="KW-1133">Transmembrane helix</keyword>
<dbReference type="InterPro" id="IPR024791">
    <property type="entry name" value="Cyt_c/ubiquinol_Oxase_su3"/>
</dbReference>
<dbReference type="RefSeq" id="WP_103052724.1">
    <property type="nucleotide sequence ID" value="NZ_POWF01000008.1"/>
</dbReference>
<evidence type="ECO:0000256" key="1">
    <source>
        <dbReference type="ARBA" id="ARBA00004141"/>
    </source>
</evidence>
<dbReference type="Pfam" id="PF00510">
    <property type="entry name" value="COX3"/>
    <property type="match status" value="1"/>
</dbReference>
<dbReference type="EMBL" id="POWF01000008">
    <property type="protein sequence ID" value="PNQ72480.1"/>
    <property type="molecule type" value="Genomic_DNA"/>
</dbReference>
<dbReference type="PROSITE" id="PS50253">
    <property type="entry name" value="COX3"/>
    <property type="match status" value="1"/>
</dbReference>
<accession>A0A2K1DWS1</accession>
<feature type="transmembrane region" description="Helical" evidence="7">
    <location>
        <begin position="60"/>
        <end position="80"/>
    </location>
</feature>
<evidence type="ECO:0000256" key="4">
    <source>
        <dbReference type="ARBA" id="ARBA00022989"/>
    </source>
</evidence>